<gene>
    <name evidence="4" type="ORF">S40285_01639</name>
</gene>
<protein>
    <recommendedName>
        <fullName evidence="1">magnesium chelatase</fullName>
        <ecNumber evidence="1">6.6.1.1</ecNumber>
    </recommendedName>
</protein>
<sequence>MADESLLDKVHSLSDLELAVLLCLVSRQHCLISTPRDTIDDLVQELQLVATKTFGLKSAVVINCTPSTTLEDFACGLLPPQPNSRSASPLQTRSDSYFSQPNIWTRRASTSASPLLSAPSHIANVVLAKNLDRAPHAVQIQALELLRTHRIFTRSSVHTAPKQFVFVPVLEAESGGEAHVTTHLNDFFAIAHWHDPEDGFVNLEEMDGGDDVETASNGSVIKRGTQVAEPLVDALISEAEISLLGKLSQQIMVDVDILRYQMNIVAFLRLHRAVAGGISPAATKHLDQLIRCLAPLHSLDFVTPALVAVAVRKVYLHRIRITQPDQERSLYWGSKLEAVEAILQDFGPEDVIEDTLEMVTAPL</sequence>
<dbReference type="PANTHER" id="PTHR11603:SF132">
    <property type="entry name" value="C2H2-TYPE DOMAIN-CONTAINING PROTEIN"/>
    <property type="match status" value="1"/>
</dbReference>
<dbReference type="InterPro" id="IPR041628">
    <property type="entry name" value="ChlI/MoxR_AAA_lid"/>
</dbReference>
<evidence type="ECO:0000313" key="4">
    <source>
        <dbReference type="EMBL" id="KFA62184.1"/>
    </source>
</evidence>
<keyword evidence="5" id="KW-1185">Reference proteome</keyword>
<dbReference type="OMA" id="HWHDPED"/>
<evidence type="ECO:0000256" key="2">
    <source>
        <dbReference type="ARBA" id="ARBA00023444"/>
    </source>
</evidence>
<dbReference type="Pfam" id="PF17863">
    <property type="entry name" value="AAA_lid_2"/>
    <property type="match status" value="1"/>
</dbReference>
<dbReference type="HOGENOM" id="CLU_034390_0_0_1"/>
<feature type="domain" description="ChlI/MoxR AAA lid" evidence="3">
    <location>
        <begin position="269"/>
        <end position="328"/>
    </location>
</feature>
<dbReference type="EMBL" id="KL660812">
    <property type="protein sequence ID" value="KFA62184.1"/>
    <property type="molecule type" value="Genomic_DNA"/>
</dbReference>
<name>A0A084QDZ9_STAC4</name>
<evidence type="ECO:0000313" key="5">
    <source>
        <dbReference type="Proteomes" id="UP000028524"/>
    </source>
</evidence>
<comment type="pathway">
    <text evidence="2">Porphyrin-containing compound metabolism.</text>
</comment>
<dbReference type="PANTHER" id="PTHR11603">
    <property type="entry name" value="AAA FAMILY ATPASE"/>
    <property type="match status" value="1"/>
</dbReference>
<reference evidence="4 5" key="1">
    <citation type="journal article" date="2014" name="BMC Genomics">
        <title>Comparative genome sequencing reveals chemotype-specific gene clusters in the toxigenic black mold Stachybotrys.</title>
        <authorList>
            <person name="Semeiks J."/>
            <person name="Borek D."/>
            <person name="Otwinowski Z."/>
            <person name="Grishin N.V."/>
        </authorList>
    </citation>
    <scope>NUCLEOTIDE SEQUENCE [LARGE SCALE GENOMIC DNA]</scope>
    <source>
        <strain evidence="4 5">IBT 40285</strain>
    </source>
</reference>
<evidence type="ECO:0000256" key="1">
    <source>
        <dbReference type="ARBA" id="ARBA00012825"/>
    </source>
</evidence>
<dbReference type="OrthoDB" id="5582146at2759"/>
<dbReference type="EC" id="6.6.1.1" evidence="1"/>
<dbReference type="InParanoid" id="A0A084QDZ9"/>
<organism evidence="4 5">
    <name type="scientific">Stachybotrys chlorohalonatus (strain IBT 40285)</name>
    <dbReference type="NCBI Taxonomy" id="1283841"/>
    <lineage>
        <taxon>Eukaryota</taxon>
        <taxon>Fungi</taxon>
        <taxon>Dikarya</taxon>
        <taxon>Ascomycota</taxon>
        <taxon>Pezizomycotina</taxon>
        <taxon>Sordariomycetes</taxon>
        <taxon>Hypocreomycetidae</taxon>
        <taxon>Hypocreales</taxon>
        <taxon>Stachybotryaceae</taxon>
        <taxon>Stachybotrys</taxon>
    </lineage>
</organism>
<dbReference type="Proteomes" id="UP000028524">
    <property type="component" value="Unassembled WGS sequence"/>
</dbReference>
<dbReference type="AlphaFoldDB" id="A0A084QDZ9"/>
<dbReference type="InterPro" id="IPR052041">
    <property type="entry name" value="Nucleic_acid_metab_PIN/TRAM"/>
</dbReference>
<accession>A0A084QDZ9</accession>
<dbReference type="Gene3D" id="1.10.8.80">
    <property type="entry name" value="Magnesium chelatase subunit I, C-Terminal domain"/>
    <property type="match status" value="1"/>
</dbReference>
<evidence type="ECO:0000259" key="3">
    <source>
        <dbReference type="Pfam" id="PF17863"/>
    </source>
</evidence>
<proteinExistence type="predicted"/>
<dbReference type="GO" id="GO:0016851">
    <property type="term" value="F:magnesium chelatase activity"/>
    <property type="evidence" value="ECO:0007669"/>
    <property type="project" value="UniProtKB-EC"/>
</dbReference>